<dbReference type="RefSeq" id="XP_018032836.1">
    <property type="nucleotide sequence ID" value="XM_018185149.1"/>
</dbReference>
<dbReference type="PANTHER" id="PTHR38790">
    <property type="entry name" value="2EXR DOMAIN-CONTAINING PROTEIN-RELATED"/>
    <property type="match status" value="1"/>
</dbReference>
<evidence type="ECO:0000313" key="2">
    <source>
        <dbReference type="EMBL" id="OAG02471.1"/>
    </source>
</evidence>
<sequence>MGLTEKVERLNLAVREKPFESSASSHWTAQPRSGLLMLPLEIRKLVFDHLIGGPGICISENGRCAKGVEVPTRYRTLGGRPLITCDHRSENQGNPINALYLMLVCRQFYAEVTDMLYATSRFIFHDAIAFLRFSTRLSPPVLHKLRSITLEAGSSDSSFFERPLRYWSDVEAGHEDAHRLPSLAAEYFNEPYYPSLLSRCLREPEYHYDVRDPQVPSTWGAVCQDLGKMAGLRVLNVVVALESMLVCHKNSVFDEARGMSIDQGQAEGFIFAPLVEVKRALGGEAEVELVVDWATLDGESVFESLAAEVGINFARARIESWKKGMVLGANY</sequence>
<accession>A0A177C5P8</accession>
<dbReference type="EMBL" id="KV441556">
    <property type="protein sequence ID" value="OAG02471.1"/>
    <property type="molecule type" value="Genomic_DNA"/>
</dbReference>
<dbReference type="OrthoDB" id="3801532at2759"/>
<name>A0A177C5P8_9PLEO</name>
<evidence type="ECO:0000259" key="1">
    <source>
        <dbReference type="Pfam" id="PF24864"/>
    </source>
</evidence>
<organism evidence="2 3">
    <name type="scientific">Paraphaeosphaeria sporulosa</name>
    <dbReference type="NCBI Taxonomy" id="1460663"/>
    <lineage>
        <taxon>Eukaryota</taxon>
        <taxon>Fungi</taxon>
        <taxon>Dikarya</taxon>
        <taxon>Ascomycota</taxon>
        <taxon>Pezizomycotina</taxon>
        <taxon>Dothideomycetes</taxon>
        <taxon>Pleosporomycetidae</taxon>
        <taxon>Pleosporales</taxon>
        <taxon>Massarineae</taxon>
        <taxon>Didymosphaeriaceae</taxon>
        <taxon>Paraphaeosphaeria</taxon>
    </lineage>
</organism>
<dbReference type="GeneID" id="28768635"/>
<reference evidence="2 3" key="1">
    <citation type="submission" date="2016-05" db="EMBL/GenBank/DDBJ databases">
        <title>Comparative analysis of secretome profiles of manganese(II)-oxidizing ascomycete fungi.</title>
        <authorList>
            <consortium name="DOE Joint Genome Institute"/>
            <person name="Zeiner C.A."/>
            <person name="Purvine S.O."/>
            <person name="Zink E.M."/>
            <person name="Wu S."/>
            <person name="Pasa-Tolic L."/>
            <person name="Chaput D.L."/>
            <person name="Haridas S."/>
            <person name="Grigoriev I.V."/>
            <person name="Santelli C.M."/>
            <person name="Hansel C.M."/>
        </authorList>
    </citation>
    <scope>NUCLEOTIDE SEQUENCE [LARGE SCALE GENOMIC DNA]</scope>
    <source>
        <strain evidence="2 3">AP3s5-JAC2a</strain>
    </source>
</reference>
<gene>
    <name evidence="2" type="ORF">CC84DRAFT_1262386</name>
</gene>
<dbReference type="Proteomes" id="UP000077069">
    <property type="component" value="Unassembled WGS sequence"/>
</dbReference>
<evidence type="ECO:0000313" key="3">
    <source>
        <dbReference type="Proteomes" id="UP000077069"/>
    </source>
</evidence>
<proteinExistence type="predicted"/>
<feature type="domain" description="DUF7730" evidence="1">
    <location>
        <begin position="29"/>
        <end position="154"/>
    </location>
</feature>
<protein>
    <recommendedName>
        <fullName evidence="1">DUF7730 domain-containing protein</fullName>
    </recommendedName>
</protein>
<dbReference type="InterPro" id="IPR056632">
    <property type="entry name" value="DUF7730"/>
</dbReference>
<dbReference type="Pfam" id="PF24864">
    <property type="entry name" value="DUF7730"/>
    <property type="match status" value="1"/>
</dbReference>
<keyword evidence="3" id="KW-1185">Reference proteome</keyword>
<dbReference type="AlphaFoldDB" id="A0A177C5P8"/>
<dbReference type="InParanoid" id="A0A177C5P8"/>